<dbReference type="EMBL" id="CAVMBE010000016">
    <property type="protein sequence ID" value="CAK3960598.1"/>
    <property type="molecule type" value="Genomic_DNA"/>
</dbReference>
<evidence type="ECO:0000313" key="5">
    <source>
        <dbReference type="Proteomes" id="UP001296104"/>
    </source>
</evidence>
<dbReference type="Pfam" id="PF16944">
    <property type="entry name" value="KCH"/>
    <property type="match status" value="1"/>
</dbReference>
<accession>A0AAI9E7Z5</accession>
<evidence type="ECO:0000256" key="3">
    <source>
        <dbReference type="SAM" id="Phobius"/>
    </source>
</evidence>
<keyword evidence="5" id="KW-1185">Reference proteome</keyword>
<feature type="compositionally biased region" description="Polar residues" evidence="2">
    <location>
        <begin position="347"/>
        <end position="375"/>
    </location>
</feature>
<dbReference type="PANTHER" id="PTHR36424">
    <property type="entry name" value="PHEROMONE-REGULATED MEMBRANE PROTEIN 6"/>
    <property type="match status" value="1"/>
</dbReference>
<dbReference type="AlphaFoldDB" id="A0AAI9E7Z5"/>
<feature type="compositionally biased region" description="Polar residues" evidence="2">
    <location>
        <begin position="385"/>
        <end position="399"/>
    </location>
</feature>
<dbReference type="Proteomes" id="UP001296104">
    <property type="component" value="Unassembled WGS sequence"/>
</dbReference>
<keyword evidence="3" id="KW-1133">Transmembrane helix</keyword>
<dbReference type="GO" id="GO:0005886">
    <property type="term" value="C:plasma membrane"/>
    <property type="evidence" value="ECO:0007669"/>
    <property type="project" value="InterPro"/>
</dbReference>
<gene>
    <name evidence="4" type="ORF">LECACI_7A003424</name>
</gene>
<feature type="transmembrane region" description="Helical" evidence="3">
    <location>
        <begin position="79"/>
        <end position="100"/>
    </location>
</feature>
<feature type="compositionally biased region" description="Polar residues" evidence="2">
    <location>
        <begin position="463"/>
        <end position="480"/>
    </location>
</feature>
<feature type="transmembrane region" description="Helical" evidence="3">
    <location>
        <begin position="219"/>
        <end position="252"/>
    </location>
</feature>
<feature type="region of interest" description="Disordered" evidence="2">
    <location>
        <begin position="584"/>
        <end position="624"/>
    </location>
</feature>
<keyword evidence="3" id="KW-0812">Transmembrane</keyword>
<feature type="coiled-coil region" evidence="1">
    <location>
        <begin position="276"/>
        <end position="303"/>
    </location>
</feature>
<dbReference type="GO" id="GO:0015079">
    <property type="term" value="F:potassium ion transmembrane transporter activity"/>
    <property type="evidence" value="ECO:0007669"/>
    <property type="project" value="InterPro"/>
</dbReference>
<keyword evidence="3" id="KW-0472">Membrane</keyword>
<evidence type="ECO:0000256" key="1">
    <source>
        <dbReference type="SAM" id="Coils"/>
    </source>
</evidence>
<feature type="region of interest" description="Disordered" evidence="2">
    <location>
        <begin position="303"/>
        <end position="399"/>
    </location>
</feature>
<dbReference type="PANTHER" id="PTHR36424:SF1">
    <property type="entry name" value="LOW AFFINITY K(+) TRANSPORTER 1-RELATED"/>
    <property type="match status" value="1"/>
</dbReference>
<feature type="compositionally biased region" description="Polar residues" evidence="2">
    <location>
        <begin position="542"/>
        <end position="554"/>
    </location>
</feature>
<feature type="region of interest" description="Disordered" evidence="2">
    <location>
        <begin position="676"/>
        <end position="703"/>
    </location>
</feature>
<protein>
    <submittedName>
        <fullName evidence="4">Vacuolar membrane</fullName>
    </submittedName>
</protein>
<name>A0AAI9E7Z5_9PEZI</name>
<organism evidence="4 5">
    <name type="scientific">Lecanosticta acicola</name>
    <dbReference type="NCBI Taxonomy" id="111012"/>
    <lineage>
        <taxon>Eukaryota</taxon>
        <taxon>Fungi</taxon>
        <taxon>Dikarya</taxon>
        <taxon>Ascomycota</taxon>
        <taxon>Pezizomycotina</taxon>
        <taxon>Dothideomycetes</taxon>
        <taxon>Dothideomycetidae</taxon>
        <taxon>Mycosphaerellales</taxon>
        <taxon>Mycosphaerellaceae</taxon>
        <taxon>Lecanosticta</taxon>
    </lineage>
</organism>
<feature type="region of interest" description="Disordered" evidence="2">
    <location>
        <begin position="435"/>
        <end position="565"/>
    </location>
</feature>
<keyword evidence="1" id="KW-0175">Coiled coil</keyword>
<evidence type="ECO:0000313" key="4">
    <source>
        <dbReference type="EMBL" id="CAK3960598.1"/>
    </source>
</evidence>
<sequence length="703" mass="78093">MGCFADREKGSPEETAKWDYLTLTDFKCTSGWTVAAYVWLWFMAFVGTAVVALDTYTAVNLLAFNHWSSKVKPALDFKYSRWIFAVCILLSFVLLFYELIRAWRVIKRGGVAESFLDPTAVTILSTRPGGGWKRFLVFTELTKSKKGADYVALFVYFSFKGAIRIILAEAPRQCVNAMTLWAVLQADLLHKKSAERSSFDQFWYNVQELANQDLTEAMIYISMLVTLVIWVFSALSLIVAAILYITFLLHYIPQRDGRLSVYCKKKVDKRLAKIVEHKVKAALEDEERKKQKYLRKEEIKRQKTGELSLPAQPHLKSLPTLPNVGDTPETEKQDELPEFPLVRQDTVESTATLPPYTSQPPTRNDGLQRQPTLPNVSVGGRPDMTRTTTQASTWSAAPSYSTNAPLLANAGYAGAPDGYPVPPSAVTRQDSNLSFDQYHGRNDSQTTIGSRRAYAPGPPMSGSRAQTPMSTRPFTPNNGNPYPRQTPAPRIPLPIRSNTAFSFEQGPPSAMSNPSQGPYDRKYPPPVRSNTVDGFRAAPLQHSGSTSSLHSQPSFGRPMRGSQGSFNRSFAAAAPALPEIRSASPDSYEMQSQPSHAQRPPPQQQNGYVAFTPGSNASAPRWQQGPQRNITVSGAQSTGDYFSTAHHNVPQRSATAPLAVTPVKPRHSNYAHDILAEYGASDDEERARRHSPPPQQRSQWPAY</sequence>
<dbReference type="InterPro" id="IPR031606">
    <property type="entry name" value="Kch1/2"/>
</dbReference>
<feature type="transmembrane region" description="Helical" evidence="3">
    <location>
        <begin position="36"/>
        <end position="59"/>
    </location>
</feature>
<reference evidence="4" key="1">
    <citation type="submission" date="2023-11" db="EMBL/GenBank/DDBJ databases">
        <authorList>
            <person name="Alioto T."/>
            <person name="Alioto T."/>
            <person name="Gomez Garrido J."/>
        </authorList>
    </citation>
    <scope>NUCLEOTIDE SEQUENCE</scope>
</reference>
<proteinExistence type="predicted"/>
<comment type="caution">
    <text evidence="4">The sequence shown here is derived from an EMBL/GenBank/DDBJ whole genome shotgun (WGS) entry which is preliminary data.</text>
</comment>
<evidence type="ECO:0000256" key="2">
    <source>
        <dbReference type="SAM" id="MobiDB-lite"/>
    </source>
</evidence>